<dbReference type="InterPro" id="IPR025946">
    <property type="entry name" value="CABIT_dom"/>
</dbReference>
<dbReference type="AlphaFoldDB" id="A0A8D8TM92"/>
<dbReference type="EMBL" id="HBUF01287816">
    <property type="protein sequence ID" value="CAG6688642.1"/>
    <property type="molecule type" value="Transcribed_RNA"/>
</dbReference>
<sequence length="234" mass="26505">MIINNWFKDGIMNKNKNNNKWNNSAEREIMINDEENISCTELNEKLFFTRTYSLNNSDTYGTPNNLSSATMNSNSNSNNICQTMNSSGSSSCDNSTQQHLTPKQFLEKYSLPRVIKIIPQEPIADSCGNFDPITLLSGQLLMYKHYNSGKVEARSFPNDRKDYSSLFVIPETYKGWFSVVTERGQIKARMYSSIQRLVSAQVTVFLTVSQDLPAYIQTNSAPSTQRQVSKVAKC</sequence>
<proteinExistence type="predicted"/>
<name>A0A8D8TM92_9HEMI</name>
<accession>A0A8D8TM92</accession>
<evidence type="ECO:0000259" key="2">
    <source>
        <dbReference type="Pfam" id="PF12736"/>
    </source>
</evidence>
<feature type="region of interest" description="Disordered" evidence="1">
    <location>
        <begin position="65"/>
        <end position="97"/>
    </location>
</feature>
<evidence type="ECO:0000313" key="3">
    <source>
        <dbReference type="EMBL" id="CAG6688642.1"/>
    </source>
</evidence>
<feature type="domain" description="CABIT" evidence="2">
    <location>
        <begin position="111"/>
        <end position="211"/>
    </location>
</feature>
<organism evidence="3">
    <name type="scientific">Cacopsylla melanoneura</name>
    <dbReference type="NCBI Taxonomy" id="428564"/>
    <lineage>
        <taxon>Eukaryota</taxon>
        <taxon>Metazoa</taxon>
        <taxon>Ecdysozoa</taxon>
        <taxon>Arthropoda</taxon>
        <taxon>Hexapoda</taxon>
        <taxon>Insecta</taxon>
        <taxon>Pterygota</taxon>
        <taxon>Neoptera</taxon>
        <taxon>Paraneoptera</taxon>
        <taxon>Hemiptera</taxon>
        <taxon>Sternorrhyncha</taxon>
        <taxon>Psylloidea</taxon>
        <taxon>Psyllidae</taxon>
        <taxon>Psyllinae</taxon>
        <taxon>Cacopsylla</taxon>
    </lineage>
</organism>
<reference evidence="3" key="1">
    <citation type="submission" date="2021-05" db="EMBL/GenBank/DDBJ databases">
        <authorList>
            <person name="Alioto T."/>
            <person name="Alioto T."/>
            <person name="Gomez Garrido J."/>
        </authorList>
    </citation>
    <scope>NUCLEOTIDE SEQUENCE</scope>
</reference>
<evidence type="ECO:0000256" key="1">
    <source>
        <dbReference type="SAM" id="MobiDB-lite"/>
    </source>
</evidence>
<protein>
    <recommendedName>
        <fullName evidence="2">CABIT domain-containing protein</fullName>
    </recommendedName>
</protein>
<feature type="compositionally biased region" description="Low complexity" evidence="1">
    <location>
        <begin position="65"/>
        <end position="79"/>
    </location>
</feature>
<dbReference type="Pfam" id="PF12736">
    <property type="entry name" value="CABIT"/>
    <property type="match status" value="1"/>
</dbReference>